<evidence type="ECO:0000256" key="2">
    <source>
        <dbReference type="ARBA" id="ARBA00022630"/>
    </source>
</evidence>
<dbReference type="SUPFAM" id="SSF48173">
    <property type="entry name" value="Cryptochrome/photolyase FAD-binding domain"/>
    <property type="match status" value="1"/>
</dbReference>
<gene>
    <name evidence="6" type="ORF">SAMN05660206_105176</name>
</gene>
<proteinExistence type="predicted"/>
<dbReference type="SUPFAM" id="SSF52425">
    <property type="entry name" value="Cryptochrome/photolyase, N-terminal domain"/>
    <property type="match status" value="1"/>
</dbReference>
<comment type="cofactor">
    <cofactor evidence="4">
        <name>FAD</name>
        <dbReference type="ChEBI" id="CHEBI:57692"/>
    </cofactor>
    <text evidence="4">Binds 1 FAD per subunit.</text>
</comment>
<evidence type="ECO:0000259" key="5">
    <source>
        <dbReference type="PROSITE" id="PS51645"/>
    </source>
</evidence>
<feature type="binding site" evidence="4">
    <location>
        <position position="231"/>
    </location>
    <ligand>
        <name>FAD</name>
        <dbReference type="ChEBI" id="CHEBI:57692"/>
    </ligand>
</feature>
<name>A0A1I6SZR7_9SPHI</name>
<dbReference type="Gene3D" id="3.40.50.620">
    <property type="entry name" value="HUPs"/>
    <property type="match status" value="1"/>
</dbReference>
<dbReference type="Pfam" id="PF00875">
    <property type="entry name" value="DNA_photolyase"/>
    <property type="match status" value="1"/>
</dbReference>
<dbReference type="GO" id="GO:0071949">
    <property type="term" value="F:FAD binding"/>
    <property type="evidence" value="ECO:0007669"/>
    <property type="project" value="TreeGrafter"/>
</dbReference>
<organism evidence="6 7">
    <name type="scientific">Sphingobacterium wenxiniae</name>
    <dbReference type="NCBI Taxonomy" id="683125"/>
    <lineage>
        <taxon>Bacteria</taxon>
        <taxon>Pseudomonadati</taxon>
        <taxon>Bacteroidota</taxon>
        <taxon>Sphingobacteriia</taxon>
        <taxon>Sphingobacteriales</taxon>
        <taxon>Sphingobacteriaceae</taxon>
        <taxon>Sphingobacterium</taxon>
    </lineage>
</organism>
<dbReference type="GO" id="GO:0003904">
    <property type="term" value="F:deoxyribodipyrimidine photo-lyase activity"/>
    <property type="evidence" value="ECO:0007669"/>
    <property type="project" value="TreeGrafter"/>
</dbReference>
<dbReference type="InterPro" id="IPR006050">
    <property type="entry name" value="DNA_photolyase_N"/>
</dbReference>
<dbReference type="InterPro" id="IPR036134">
    <property type="entry name" value="Crypto/Photolyase_FAD-like_sf"/>
</dbReference>
<evidence type="ECO:0000256" key="3">
    <source>
        <dbReference type="ARBA" id="ARBA00022827"/>
    </source>
</evidence>
<feature type="domain" description="Photolyase/cryptochrome alpha/beta" evidence="5">
    <location>
        <begin position="4"/>
        <end position="138"/>
    </location>
</feature>
<dbReference type="GO" id="GO:0003677">
    <property type="term" value="F:DNA binding"/>
    <property type="evidence" value="ECO:0007669"/>
    <property type="project" value="TreeGrafter"/>
</dbReference>
<reference evidence="6 7" key="1">
    <citation type="submission" date="2016-10" db="EMBL/GenBank/DDBJ databases">
        <authorList>
            <person name="de Groot N.N."/>
        </authorList>
    </citation>
    <scope>NUCLEOTIDE SEQUENCE [LARGE SCALE GENOMIC DNA]</scope>
    <source>
        <strain evidence="6 7">DSM 22789</strain>
    </source>
</reference>
<accession>A0A1I6SZR7</accession>
<keyword evidence="2 4" id="KW-0285">Flavoprotein</keyword>
<dbReference type="InterPro" id="IPR005101">
    <property type="entry name" value="Cryptochr/Photolyase_FAD-bd"/>
</dbReference>
<dbReference type="InterPro" id="IPR014729">
    <property type="entry name" value="Rossmann-like_a/b/a_fold"/>
</dbReference>
<dbReference type="PANTHER" id="PTHR11455">
    <property type="entry name" value="CRYPTOCHROME"/>
    <property type="match status" value="1"/>
</dbReference>
<keyword evidence="6" id="KW-0456">Lyase</keyword>
<evidence type="ECO:0000256" key="1">
    <source>
        <dbReference type="ARBA" id="ARBA00001932"/>
    </source>
</evidence>
<protein>
    <submittedName>
        <fullName evidence="6">Deoxyribodipyrimidine photo-lyase</fullName>
    </submittedName>
</protein>
<dbReference type="RefSeq" id="WP_093365312.1">
    <property type="nucleotide sequence ID" value="NZ_FOZZ01000005.1"/>
</dbReference>
<comment type="cofactor">
    <cofactor evidence="1">
        <name>(6R)-5,10-methylene-5,6,7,8-tetrahydrofolate</name>
        <dbReference type="ChEBI" id="CHEBI:15636"/>
    </cofactor>
</comment>
<keyword evidence="7" id="KW-1185">Reference proteome</keyword>
<evidence type="ECO:0000313" key="7">
    <source>
        <dbReference type="Proteomes" id="UP000198785"/>
    </source>
</evidence>
<dbReference type="AlphaFoldDB" id="A0A1I6SZR7"/>
<dbReference type="OrthoDB" id="9772484at2"/>
<dbReference type="Gene3D" id="1.10.579.10">
    <property type="entry name" value="DNA Cyclobutane Dipyrimidine Photolyase, subunit A, domain 3"/>
    <property type="match status" value="1"/>
</dbReference>
<dbReference type="PROSITE" id="PS51645">
    <property type="entry name" value="PHR_CRY_ALPHA_BETA"/>
    <property type="match status" value="1"/>
</dbReference>
<dbReference type="STRING" id="683125.SAMN05660206_105176"/>
<dbReference type="InterPro" id="IPR036155">
    <property type="entry name" value="Crypto/Photolyase_N_sf"/>
</dbReference>
<evidence type="ECO:0000256" key="4">
    <source>
        <dbReference type="PIRSR" id="PIRSR602081-1"/>
    </source>
</evidence>
<dbReference type="Proteomes" id="UP000198785">
    <property type="component" value="Unassembled WGS sequence"/>
</dbReference>
<dbReference type="InterPro" id="IPR002081">
    <property type="entry name" value="Cryptochrome/DNA_photolyase_1"/>
</dbReference>
<sequence>MTKKVILVWFRNDLRINDNEILFEAINKGDIVIPVYIFDSRYFGKNSYGFHYTGILRTKFLLESVEYLKSQLQALGADLLIFHGKPEEILSKVCAKYEVTQVYHHREVAFRETRISEKVEAALWKERINLKHFIGHTLYHKEDLPFPIKDVPESFAQFKKKIEKESFVRPIIPAIDHIITHPHLEQTNLPTLEELGFTPQEIAQSDSNSTPLQGGEEQGLYWLERTLSPSYDEINDYNYISPYIAHGNISPAYYYHKIKESLPTGKKKKYDNLINRLFWRDYFRFMLKKHPNIFFKDQEETKDFQQSTDRLLHLLKEGSDNDAINDLLNEMKQTGNLPYEYREILAAYMLQELGVHHLAGALVFEEYFIDYAPATVYGYWAHYADKGTSTKDSIQVPWRDLLKKHYCPRMVVK</sequence>
<dbReference type="EMBL" id="FOZZ01000005">
    <property type="protein sequence ID" value="SFS82489.1"/>
    <property type="molecule type" value="Genomic_DNA"/>
</dbReference>
<evidence type="ECO:0000313" key="6">
    <source>
        <dbReference type="EMBL" id="SFS82489.1"/>
    </source>
</evidence>
<keyword evidence="3 4" id="KW-0274">FAD</keyword>
<dbReference type="Pfam" id="PF03441">
    <property type="entry name" value="FAD_binding_7"/>
    <property type="match status" value="1"/>
</dbReference>
<dbReference type="Gene3D" id="1.25.40.80">
    <property type="match status" value="1"/>
</dbReference>